<dbReference type="SUPFAM" id="SSF54593">
    <property type="entry name" value="Glyoxalase/Bleomycin resistance protein/Dihydroxybiphenyl dioxygenase"/>
    <property type="match status" value="1"/>
</dbReference>
<dbReference type="InterPro" id="IPR004360">
    <property type="entry name" value="Glyas_Fos-R_dOase_dom"/>
</dbReference>
<protein>
    <recommendedName>
        <fullName evidence="2">VOC domain-containing protein</fullName>
    </recommendedName>
</protein>
<evidence type="ECO:0000259" key="2">
    <source>
        <dbReference type="PROSITE" id="PS51819"/>
    </source>
</evidence>
<feature type="domain" description="VOC" evidence="2">
    <location>
        <begin position="6"/>
        <end position="149"/>
    </location>
</feature>
<evidence type="ECO:0000313" key="3">
    <source>
        <dbReference type="EMBL" id="SVA13476.1"/>
    </source>
</evidence>
<dbReference type="EMBL" id="UINC01004324">
    <property type="protein sequence ID" value="SVA13476.1"/>
    <property type="molecule type" value="Genomic_DNA"/>
</dbReference>
<dbReference type="Gene3D" id="3.10.180.10">
    <property type="entry name" value="2,3-Dihydroxybiphenyl 1,2-Dioxygenase, domain 1"/>
    <property type="match status" value="1"/>
</dbReference>
<feature type="region of interest" description="Disordered" evidence="1">
    <location>
        <begin position="53"/>
        <end position="87"/>
    </location>
</feature>
<dbReference type="Pfam" id="PF00903">
    <property type="entry name" value="Glyoxalase"/>
    <property type="match status" value="1"/>
</dbReference>
<name>A0A381TBE9_9ZZZZ</name>
<sequence>MAYPNTLVFIDFPTDDVDAANAFYSEVFGWEIEERIPGLFHRIVPGQNFKLDDGNQGPTGNLHMGISNAANLRPHPDPEPTEPRHLNPGGRAIRAWILVSEDDSFDRILDTAERLGGTVLWRNHFWTEFGGANASFRDPWGNQINLWQHLPDTETDEETHQVVGEYTVPEGWTVE</sequence>
<feature type="compositionally biased region" description="Basic and acidic residues" evidence="1">
    <location>
        <begin position="74"/>
        <end position="85"/>
    </location>
</feature>
<proteinExistence type="predicted"/>
<reference evidence="3" key="1">
    <citation type="submission" date="2018-05" db="EMBL/GenBank/DDBJ databases">
        <authorList>
            <person name="Lanie J.A."/>
            <person name="Ng W.-L."/>
            <person name="Kazmierczak K.M."/>
            <person name="Andrzejewski T.M."/>
            <person name="Davidsen T.M."/>
            <person name="Wayne K.J."/>
            <person name="Tettelin H."/>
            <person name="Glass J.I."/>
            <person name="Rusch D."/>
            <person name="Podicherti R."/>
            <person name="Tsui H.-C.T."/>
            <person name="Winkler M.E."/>
        </authorList>
    </citation>
    <scope>NUCLEOTIDE SEQUENCE</scope>
</reference>
<organism evidence="3">
    <name type="scientific">marine metagenome</name>
    <dbReference type="NCBI Taxonomy" id="408172"/>
    <lineage>
        <taxon>unclassified sequences</taxon>
        <taxon>metagenomes</taxon>
        <taxon>ecological metagenomes</taxon>
    </lineage>
</organism>
<dbReference type="InterPro" id="IPR037523">
    <property type="entry name" value="VOC_core"/>
</dbReference>
<dbReference type="AlphaFoldDB" id="A0A381TBE9"/>
<dbReference type="PROSITE" id="PS51819">
    <property type="entry name" value="VOC"/>
    <property type="match status" value="1"/>
</dbReference>
<accession>A0A381TBE9</accession>
<gene>
    <name evidence="3" type="ORF">METZ01_LOCUS66330</name>
</gene>
<dbReference type="InterPro" id="IPR029068">
    <property type="entry name" value="Glyas_Bleomycin-R_OHBP_Dase"/>
</dbReference>
<evidence type="ECO:0000256" key="1">
    <source>
        <dbReference type="SAM" id="MobiDB-lite"/>
    </source>
</evidence>